<sequence>MSSTLAPRAAPFARALRDAVEASGLGLENIAARLRERDVEVSIATLSYWQSGNRVPGRKSSQVVVAHLESVLGLPPRSLRVLVPAPRPRGPIREESGALVPLFAEREAVRRIAERVQQPSSGRFLNRISQHDVVRLDAAHRIESVRTRTVARADADGLTTLGVTQFFEDRTAGTPQLTVHSGAEIVERHMDAGHRVLGTSLRFARPLDRGDTVVLDYEMTSNGPGPRDTSYDASCARPIREYVVEVHFPTSHLPVWVEAYGRPNLGHGEQWRHRISVDNLGHAHSVVLDCAPGTTGIAWSHATPVVKS</sequence>
<gene>
    <name evidence="1" type="ORF">BJ980_002881</name>
</gene>
<dbReference type="EMBL" id="JACCAA010000001">
    <property type="protein sequence ID" value="NYG59958.1"/>
    <property type="molecule type" value="Genomic_DNA"/>
</dbReference>
<keyword evidence="2" id="KW-1185">Reference proteome</keyword>
<comment type="caution">
    <text evidence="1">The sequence shown here is derived from an EMBL/GenBank/DDBJ whole genome shotgun (WGS) entry which is preliminary data.</text>
</comment>
<dbReference type="RefSeq" id="WP_179502953.1">
    <property type="nucleotide sequence ID" value="NZ_JACCAA010000001.1"/>
</dbReference>
<evidence type="ECO:0000313" key="1">
    <source>
        <dbReference type="EMBL" id="NYG59958.1"/>
    </source>
</evidence>
<reference evidence="1 2" key="1">
    <citation type="submission" date="2020-07" db="EMBL/GenBank/DDBJ databases">
        <title>Sequencing the genomes of 1000 actinobacteria strains.</title>
        <authorList>
            <person name="Klenk H.-P."/>
        </authorList>
    </citation>
    <scope>NUCLEOTIDE SEQUENCE [LARGE SCALE GENOMIC DNA]</scope>
    <source>
        <strain evidence="1 2">DSM 23819</strain>
    </source>
</reference>
<evidence type="ECO:0000313" key="2">
    <source>
        <dbReference type="Proteomes" id="UP000540656"/>
    </source>
</evidence>
<organism evidence="1 2">
    <name type="scientific">Nocardioides daedukensis</name>
    <dbReference type="NCBI Taxonomy" id="634462"/>
    <lineage>
        <taxon>Bacteria</taxon>
        <taxon>Bacillati</taxon>
        <taxon>Actinomycetota</taxon>
        <taxon>Actinomycetes</taxon>
        <taxon>Propionibacteriales</taxon>
        <taxon>Nocardioidaceae</taxon>
        <taxon>Nocardioides</taxon>
    </lineage>
</organism>
<accession>A0A7Y9S4N9</accession>
<protein>
    <submittedName>
        <fullName evidence="1">Uncharacterized protein</fullName>
    </submittedName>
</protein>
<dbReference type="AlphaFoldDB" id="A0A7Y9S4N9"/>
<proteinExistence type="predicted"/>
<name>A0A7Y9S4N9_9ACTN</name>
<dbReference type="Proteomes" id="UP000540656">
    <property type="component" value="Unassembled WGS sequence"/>
</dbReference>